<evidence type="ECO:0000259" key="1">
    <source>
        <dbReference type="Pfam" id="PF07539"/>
    </source>
</evidence>
<dbReference type="GO" id="GO:0032040">
    <property type="term" value="C:small-subunit processome"/>
    <property type="evidence" value="ECO:0007669"/>
    <property type="project" value="TreeGrafter"/>
</dbReference>
<name>A0A3P8IGK9_9TREM</name>
<protein>
    <recommendedName>
        <fullName evidence="1">U3 small nucleolar RNA-associated protein 20 N-terminal domain-containing protein</fullName>
    </recommendedName>
</protein>
<dbReference type="PANTHER" id="PTHR17695">
    <property type="entry name" value="SMALL SUBUNIT PROCESSOME COMPONENT 20 HOMOLOG"/>
    <property type="match status" value="1"/>
</dbReference>
<gene>
    <name evidence="2" type="ORF">SMTD_LOCUS10976</name>
</gene>
<organism evidence="2 3">
    <name type="scientific">Schistosoma mattheei</name>
    <dbReference type="NCBI Taxonomy" id="31246"/>
    <lineage>
        <taxon>Eukaryota</taxon>
        <taxon>Metazoa</taxon>
        <taxon>Spiralia</taxon>
        <taxon>Lophotrochozoa</taxon>
        <taxon>Platyhelminthes</taxon>
        <taxon>Trematoda</taxon>
        <taxon>Digenea</taxon>
        <taxon>Strigeidida</taxon>
        <taxon>Schistosomatoidea</taxon>
        <taxon>Schistosomatidae</taxon>
        <taxon>Schistosoma</taxon>
    </lineage>
</organism>
<keyword evidence="3" id="KW-1185">Reference proteome</keyword>
<dbReference type="PANTHER" id="PTHR17695:SF11">
    <property type="entry name" value="SMALL SUBUNIT PROCESSOME COMPONENT 20 HOMOLOG"/>
    <property type="match status" value="1"/>
</dbReference>
<evidence type="ECO:0000313" key="3">
    <source>
        <dbReference type="Proteomes" id="UP000269396"/>
    </source>
</evidence>
<dbReference type="GO" id="GO:0030686">
    <property type="term" value="C:90S preribosome"/>
    <property type="evidence" value="ECO:0007669"/>
    <property type="project" value="TreeGrafter"/>
</dbReference>
<accession>A0A3P8IGK9</accession>
<sequence>MITNNDYKQYLFNHQDILYGNLLPLLMSSSHQIRLHVLRILFVINGGLSNSTDEQYNSTVQNIIERCLKAEKIQLGHQTVRDFLMHILQLHADRDVKYCRQAAEIAIHYLFGLLHVQFTAIWSPINEAIASYCESNSLLKKKSTKHENSSHELEIKEKNWNIECRNLFWSVFQPLLMDTETKIVHNNNEDLSNVSDSKETNLYTCSYETAIIWFTSIRPDLYSVQRKTPNNHWLVIESRKRPDWLSYRLCLWQCLRWKIAAKYTHFITPLLLNIIRLLLTILDLYSQFNNIKSIYMEKEFKQNIYQLLKFKQPTIQNAAFKCLLAYKQSAINNYQEQIEKIINPKTFRDAVRTFRLDTSLYSSEHREYIGGVLLRSPCEPLIRNQGFPTPLGEISVPTKRRKFSFRLNFLSNSSLTEEQSMHSLLIFFSSILYGRLQLSKGQFTSAVFTNLAQYTNSELNLFLSFLLDPFIKETECIQLSTSTYSPTTISLSDCIQSARQRVQHTIDGQDTLSWSRLHAYVSY</sequence>
<proteinExistence type="predicted"/>
<feature type="domain" description="U3 small nucleolar RNA-associated protein 20 N-terminal" evidence="1">
    <location>
        <begin position="279"/>
        <end position="375"/>
    </location>
</feature>
<dbReference type="InterPro" id="IPR011430">
    <property type="entry name" value="UTP20_N"/>
</dbReference>
<dbReference type="Pfam" id="PF07539">
    <property type="entry name" value="UTP20_N"/>
    <property type="match status" value="1"/>
</dbReference>
<dbReference type="EMBL" id="UZAL01031042">
    <property type="protein sequence ID" value="VDP56639.1"/>
    <property type="molecule type" value="Genomic_DNA"/>
</dbReference>
<dbReference type="InterPro" id="IPR052575">
    <property type="entry name" value="SSU_processome_comp_20"/>
</dbReference>
<reference evidence="2 3" key="1">
    <citation type="submission" date="2018-11" db="EMBL/GenBank/DDBJ databases">
        <authorList>
            <consortium name="Pathogen Informatics"/>
        </authorList>
    </citation>
    <scope>NUCLEOTIDE SEQUENCE [LARGE SCALE GENOMIC DNA]</scope>
    <source>
        <strain>Denwood</strain>
        <strain evidence="3">Zambia</strain>
    </source>
</reference>
<evidence type="ECO:0000313" key="2">
    <source>
        <dbReference type="EMBL" id="VDP56639.1"/>
    </source>
</evidence>
<dbReference type="AlphaFoldDB" id="A0A3P8IGK9"/>
<dbReference type="Proteomes" id="UP000269396">
    <property type="component" value="Unassembled WGS sequence"/>
</dbReference>